<dbReference type="CDD" id="cd01066">
    <property type="entry name" value="APP_MetAP"/>
    <property type="match status" value="1"/>
</dbReference>
<evidence type="ECO:0000259" key="1">
    <source>
        <dbReference type="Pfam" id="PF00557"/>
    </source>
</evidence>
<comment type="caution">
    <text evidence="3">The sequence shown here is derived from an EMBL/GenBank/DDBJ whole genome shotgun (WGS) entry which is preliminary data.</text>
</comment>
<evidence type="ECO:0000313" key="3">
    <source>
        <dbReference type="EMBL" id="MDQ0470240.1"/>
    </source>
</evidence>
<dbReference type="InterPro" id="IPR050659">
    <property type="entry name" value="Peptidase_M24B"/>
</dbReference>
<protein>
    <submittedName>
        <fullName evidence="3">Xaa-Pro aminopeptidase</fullName>
    </submittedName>
</protein>
<keyword evidence="3" id="KW-0645">Protease</keyword>
<keyword evidence="3" id="KW-0031">Aminopeptidase</keyword>
<dbReference type="PRINTS" id="PR00599">
    <property type="entry name" value="MAPEPTIDASE"/>
</dbReference>
<dbReference type="RefSeq" id="WP_307273920.1">
    <property type="nucleotide sequence ID" value="NZ_JAUSVX010000005.1"/>
</dbReference>
<proteinExistence type="predicted"/>
<sequence>MRQGSGFLDRPRAARLMAAAGLDAVVLCQPESIHYATGAFAGVAAFWRRAGAAFVVVPADAAAAPAAVVGDLQAADFAARSGIADVRTHPIWVEVSSLDDPAAPDVAAAIARADRAAGRPEGFARPGTYDPRLSLAELAGILAERGLAGGRIGLELGFVPAADLPAFEAALPGVRWVDASPLVARLRMVKHPDEIARLRLAADLSLAGMGELLGQLRGGLDAAAMTALWRAGVAAAARGRGVAGPQSDWAYIAVGPDGFAPGGPARAGDVVKIDVGCVVAGYSSDGARTAVIGRASRAQRQVFDALHRAFDAGLAALRPGRPLREAHAAATAAMHAAGFTSYSRGHFGHSVGASIWSEEWPFIAADCDVPLEPGMAIAFEAPYYVRGLGGFIVEDQFLVGETGLEPMGLLGRDLFETG</sequence>
<reference evidence="3 4" key="1">
    <citation type="submission" date="2023-07" db="EMBL/GenBank/DDBJ databases">
        <title>Genomic Encyclopedia of Type Strains, Phase IV (KMG-IV): sequencing the most valuable type-strain genomes for metagenomic binning, comparative biology and taxonomic classification.</title>
        <authorList>
            <person name="Goeker M."/>
        </authorList>
    </citation>
    <scope>NUCLEOTIDE SEQUENCE [LARGE SCALE GENOMIC DNA]</scope>
    <source>
        <strain evidence="3 4">DSM 19619</strain>
    </source>
</reference>
<dbReference type="EMBL" id="JAUSVX010000005">
    <property type="protein sequence ID" value="MDQ0470240.1"/>
    <property type="molecule type" value="Genomic_DNA"/>
</dbReference>
<dbReference type="SUPFAM" id="SSF55920">
    <property type="entry name" value="Creatinase/aminopeptidase"/>
    <property type="match status" value="1"/>
</dbReference>
<dbReference type="InterPro" id="IPR001714">
    <property type="entry name" value="Pept_M24_MAP"/>
</dbReference>
<dbReference type="Gene3D" id="3.90.230.10">
    <property type="entry name" value="Creatinase/methionine aminopeptidase superfamily"/>
    <property type="match status" value="1"/>
</dbReference>
<dbReference type="SUPFAM" id="SSF53092">
    <property type="entry name" value="Creatinase/prolidase N-terminal domain"/>
    <property type="match status" value="1"/>
</dbReference>
<name>A0ABU0J7L1_9HYPH</name>
<keyword evidence="4" id="KW-1185">Reference proteome</keyword>
<evidence type="ECO:0000313" key="4">
    <source>
        <dbReference type="Proteomes" id="UP001242480"/>
    </source>
</evidence>
<keyword evidence="3" id="KW-0378">Hydrolase</keyword>
<dbReference type="Pfam" id="PF01321">
    <property type="entry name" value="Creatinase_N"/>
    <property type="match status" value="1"/>
</dbReference>
<organism evidence="3 4">
    <name type="scientific">Labrys wisconsinensis</name>
    <dbReference type="NCBI Taxonomy" id="425677"/>
    <lineage>
        <taxon>Bacteria</taxon>
        <taxon>Pseudomonadati</taxon>
        <taxon>Pseudomonadota</taxon>
        <taxon>Alphaproteobacteria</taxon>
        <taxon>Hyphomicrobiales</taxon>
        <taxon>Xanthobacteraceae</taxon>
        <taxon>Labrys</taxon>
    </lineage>
</organism>
<feature type="domain" description="Peptidase M24" evidence="1">
    <location>
        <begin position="197"/>
        <end position="401"/>
    </location>
</feature>
<evidence type="ECO:0000259" key="2">
    <source>
        <dbReference type="Pfam" id="PF01321"/>
    </source>
</evidence>
<dbReference type="Pfam" id="PF00557">
    <property type="entry name" value="Peptidase_M24"/>
    <property type="match status" value="1"/>
</dbReference>
<dbReference type="Proteomes" id="UP001242480">
    <property type="component" value="Unassembled WGS sequence"/>
</dbReference>
<dbReference type="InterPro" id="IPR000587">
    <property type="entry name" value="Creatinase_N"/>
</dbReference>
<dbReference type="GO" id="GO:0004177">
    <property type="term" value="F:aminopeptidase activity"/>
    <property type="evidence" value="ECO:0007669"/>
    <property type="project" value="UniProtKB-KW"/>
</dbReference>
<gene>
    <name evidence="3" type="ORF">QO011_003256</name>
</gene>
<accession>A0ABU0J7L1</accession>
<feature type="domain" description="Creatinase N-terminal" evidence="2">
    <location>
        <begin position="12"/>
        <end position="189"/>
    </location>
</feature>
<dbReference type="PANTHER" id="PTHR46112">
    <property type="entry name" value="AMINOPEPTIDASE"/>
    <property type="match status" value="1"/>
</dbReference>
<dbReference type="InterPro" id="IPR036005">
    <property type="entry name" value="Creatinase/aminopeptidase-like"/>
</dbReference>
<dbReference type="Gene3D" id="3.40.350.10">
    <property type="entry name" value="Creatinase/prolidase N-terminal domain"/>
    <property type="match status" value="1"/>
</dbReference>
<dbReference type="InterPro" id="IPR029149">
    <property type="entry name" value="Creatin/AminoP/Spt16_N"/>
</dbReference>
<dbReference type="InterPro" id="IPR000994">
    <property type="entry name" value="Pept_M24"/>
</dbReference>
<dbReference type="PANTHER" id="PTHR46112:SF2">
    <property type="entry name" value="XAA-PRO AMINOPEPTIDASE P-RELATED"/>
    <property type="match status" value="1"/>
</dbReference>